<feature type="compositionally biased region" description="Basic and acidic residues" evidence="1">
    <location>
        <begin position="439"/>
        <end position="467"/>
    </location>
</feature>
<comment type="caution">
    <text evidence="2">The sequence shown here is derived from an EMBL/GenBank/DDBJ whole genome shotgun (WGS) entry which is preliminary data.</text>
</comment>
<feature type="compositionally biased region" description="Basic and acidic residues" evidence="1">
    <location>
        <begin position="16"/>
        <end position="27"/>
    </location>
</feature>
<feature type="compositionally biased region" description="Polar residues" evidence="1">
    <location>
        <begin position="368"/>
        <end position="378"/>
    </location>
</feature>
<feature type="region of interest" description="Disordered" evidence="1">
    <location>
        <begin position="79"/>
        <end position="117"/>
    </location>
</feature>
<organism evidence="2 3">
    <name type="scientific">Candidatus Xenolissoclinum pacificiensis L6</name>
    <dbReference type="NCBI Taxonomy" id="1401685"/>
    <lineage>
        <taxon>Bacteria</taxon>
        <taxon>Pseudomonadati</taxon>
        <taxon>Pseudomonadota</taxon>
        <taxon>Alphaproteobacteria</taxon>
        <taxon>Rickettsiales</taxon>
        <taxon>Anaplasmataceae</taxon>
        <taxon>Candidatus Xenolissoclinum</taxon>
    </lineage>
</organism>
<dbReference type="STRING" id="1401685.P857_824"/>
<dbReference type="AlphaFoldDB" id="W2V087"/>
<gene>
    <name evidence="2" type="ORF">P857_824</name>
</gene>
<protein>
    <submittedName>
        <fullName evidence="2">Uncharacterized protein</fullName>
    </submittedName>
</protein>
<keyword evidence="3" id="KW-1185">Reference proteome</keyword>
<evidence type="ECO:0000313" key="3">
    <source>
        <dbReference type="Proteomes" id="UP000018951"/>
    </source>
</evidence>
<dbReference type="Proteomes" id="UP000018951">
    <property type="component" value="Unassembled WGS sequence"/>
</dbReference>
<evidence type="ECO:0000313" key="2">
    <source>
        <dbReference type="EMBL" id="ETO91654.1"/>
    </source>
</evidence>
<accession>W2V087</accession>
<feature type="compositionally biased region" description="Polar residues" evidence="1">
    <location>
        <begin position="1"/>
        <end position="10"/>
    </location>
</feature>
<sequence>MKKTIKTQNFDPKLQQSRDEQEKKMQKRIKIEEKIQDTLRREKKIQDKIKQVEQNIQKNLQMEQDIALAIKKIEQHTLNLSEPTHGSSHRKNIAPRSSRYTYDTNPNSSQKGYTGYNPITKQSSDFASFSDYIKSVDAYYAGESKVTHAQDEYKHQKNNLKHELVSAIDRISSANTYSNGHDPSYSFSDTVKINNKEYIPVRDDPEIYFDIVKRFSKKIENLDTQLQHVIRKIEKNGNQKYLPWVKQELHDVISMQNYFSDREYMINGHLHLYSPNKPIQQLSPLSEGEKDTNHISSNAEVKRALITASPIERKIAVESPPRIIAEIDTSKLIRPTPIPRPEREPEPEQIRKPRIVPLRIHPDDQEQSEAQPSTSTQHDTGKKENSKKSKKNSKSSCKPDQATYSDTDDSDNHTPSTSTQHGTGKKDSKKSKKNTKSSCKPDQDSIPDSDGKGQSEVSSRHDNEKELEKLQSSYNNRKKNPGDPVYLFDGILYRKRSSGFEPLHRNQKIIFDDTQYESHIERQLVRAARKQTSVLDSIVEEPPKKIPPKPKRKEVSILGNPIVPQSERTVLGKPKEVVNNMSFADYEQMTYQITIGRQRNNAISQQKKTVDEYNKFKATHYSRKKTLLNRAYNPDQGFSANIAKPSKPENQTTKSIKKTCIASNQKVIEQNETTTIPDSTPEQAKDSMKLYAKILNTTRQEKECSTEKQNPSKDKIKNIESRAQSVKSYTQSEYLNKIMDAPNLPSSAKHQSYSRSVQGSKSVCSISVASVSSEKQYQNLKTRHQKISEYVNKEFGKQITQNIRERCYNLHSNPDNKLTSSIQQKYNDLFNKQSYTHQGLGRRSTKISAKNPQSIWTSQEQKLTPEKLIKTIPKALTTSLVAPVLTKPRLEPALHNNHNKPTPIPGTY</sequence>
<feature type="compositionally biased region" description="Polar residues" evidence="1">
    <location>
        <begin position="413"/>
        <end position="422"/>
    </location>
</feature>
<feature type="region of interest" description="Disordered" evidence="1">
    <location>
        <begin position="1"/>
        <end position="27"/>
    </location>
</feature>
<reference evidence="2 3" key="1">
    <citation type="journal article" date="2013" name="PLoS ONE">
        <title>Bacterial endosymbiosis in a chordate host: long-term co-evolution and conservation of secondary metabolism.</title>
        <authorList>
            <person name="Kwan J.C."/>
            <person name="Schmidt E.W."/>
        </authorList>
    </citation>
    <scope>NUCLEOTIDE SEQUENCE [LARGE SCALE GENOMIC DNA]</scope>
    <source>
        <strain evidence="3">L6</strain>
    </source>
</reference>
<evidence type="ECO:0000256" key="1">
    <source>
        <dbReference type="SAM" id="MobiDB-lite"/>
    </source>
</evidence>
<feature type="compositionally biased region" description="Basic and acidic residues" evidence="1">
    <location>
        <begin position="700"/>
        <end position="720"/>
    </location>
</feature>
<name>W2V087_9RICK</name>
<feature type="region of interest" description="Disordered" evidence="1">
    <location>
        <begin position="700"/>
        <end position="723"/>
    </location>
</feature>
<feature type="compositionally biased region" description="Polar residues" evidence="1">
    <location>
        <begin position="98"/>
        <end position="117"/>
    </location>
</feature>
<dbReference type="EMBL" id="AXCJ01000001">
    <property type="protein sequence ID" value="ETO91654.1"/>
    <property type="molecule type" value="Genomic_DNA"/>
</dbReference>
<proteinExistence type="predicted"/>
<feature type="compositionally biased region" description="Basic and acidic residues" evidence="1">
    <location>
        <begin position="340"/>
        <end position="351"/>
    </location>
</feature>
<feature type="region of interest" description="Disordered" evidence="1">
    <location>
        <begin position="328"/>
        <end position="467"/>
    </location>
</feature>